<proteinExistence type="inferred from homology"/>
<dbReference type="PANTHER" id="PTHR13370:SF16">
    <property type="entry name" value="SITE-SPECIFIC DNA-METHYLTRANSFERASE (ADENINE-SPECIFIC)"/>
    <property type="match status" value="1"/>
</dbReference>
<evidence type="ECO:0000256" key="3">
    <source>
        <dbReference type="ARBA" id="ARBA00022679"/>
    </source>
</evidence>
<dbReference type="GO" id="GO:0005737">
    <property type="term" value="C:cytoplasm"/>
    <property type="evidence" value="ECO:0007669"/>
    <property type="project" value="TreeGrafter"/>
</dbReference>
<name>A0AAI8MLA1_9HELI</name>
<dbReference type="GO" id="GO:0032259">
    <property type="term" value="P:methylation"/>
    <property type="evidence" value="ECO:0007669"/>
    <property type="project" value="UniProtKB-KW"/>
</dbReference>
<dbReference type="Pfam" id="PF01555">
    <property type="entry name" value="N6_N4_Mtase"/>
    <property type="match status" value="1"/>
</dbReference>
<dbReference type="InterPro" id="IPR001091">
    <property type="entry name" value="RM_Methyltransferase"/>
</dbReference>
<dbReference type="GO" id="GO:0009007">
    <property type="term" value="F:site-specific DNA-methyltransferase (adenine-specific) activity"/>
    <property type="evidence" value="ECO:0007669"/>
    <property type="project" value="UniProtKB-EC"/>
</dbReference>
<comment type="similarity">
    <text evidence="1">Belongs to the N(4)/N(6)-methyltransferase family.</text>
</comment>
<dbReference type="Proteomes" id="UP000006036">
    <property type="component" value="Chromosome 1"/>
</dbReference>
<dbReference type="EMBL" id="AP012492">
    <property type="protein sequence ID" value="BAM31321.1"/>
    <property type="molecule type" value="Genomic_DNA"/>
</dbReference>
<dbReference type="GO" id="GO:0008170">
    <property type="term" value="F:N-methyltransferase activity"/>
    <property type="evidence" value="ECO:0007669"/>
    <property type="project" value="InterPro"/>
</dbReference>
<dbReference type="PANTHER" id="PTHR13370">
    <property type="entry name" value="RNA METHYLASE-RELATED"/>
    <property type="match status" value="1"/>
</dbReference>
<dbReference type="InterPro" id="IPR002052">
    <property type="entry name" value="DNA_methylase_N6_adenine_CS"/>
</dbReference>
<dbReference type="PRINTS" id="PR00508">
    <property type="entry name" value="S21N4MTFRASE"/>
</dbReference>
<keyword evidence="2 5" id="KW-0489">Methyltransferase</keyword>
<dbReference type="Gene3D" id="3.40.50.150">
    <property type="entry name" value="Vaccinia Virus protein VP39"/>
    <property type="match status" value="1"/>
</dbReference>
<dbReference type="GO" id="GO:0003677">
    <property type="term" value="F:DNA binding"/>
    <property type="evidence" value="ECO:0007669"/>
    <property type="project" value="InterPro"/>
</dbReference>
<dbReference type="RefSeq" id="WP_015453192.1">
    <property type="nucleotide sequence ID" value="NC_020555.1"/>
</dbReference>
<dbReference type="SUPFAM" id="SSF53335">
    <property type="entry name" value="S-adenosyl-L-methionine-dependent methyltransferases"/>
    <property type="match status" value="1"/>
</dbReference>
<accession>A0AAI8MLA1</accession>
<evidence type="ECO:0000313" key="6">
    <source>
        <dbReference type="Proteomes" id="UP000006036"/>
    </source>
</evidence>
<dbReference type="InterPro" id="IPR029063">
    <property type="entry name" value="SAM-dependent_MTases_sf"/>
</dbReference>
<dbReference type="REBASE" id="51247">
    <property type="entry name" value="M.HciORF61P"/>
</dbReference>
<dbReference type="EC" id="2.1.1.72" evidence="5"/>
<dbReference type="AlphaFoldDB" id="A0AAI8MLA1"/>
<dbReference type="KEGG" id="hcb:HCBAA847_0061"/>
<reference evidence="5 6" key="1">
    <citation type="journal article" date="2012" name="J. Bacteriol.">
        <title>Complete Genome Sequence of Helicobacter cinaedi Type Strain ATCC BAA-847.</title>
        <authorList>
            <person name="Miyoshi-Akiyama T."/>
            <person name="Takeshita N."/>
            <person name="Ohmagari N."/>
            <person name="Kirikae T."/>
        </authorList>
    </citation>
    <scope>NUCLEOTIDE SEQUENCE [LARGE SCALE GENOMIC DNA]</scope>
    <source>
        <strain evidence="5 6">ATCC BAA-847</strain>
    </source>
</reference>
<evidence type="ECO:0000256" key="1">
    <source>
        <dbReference type="ARBA" id="ARBA00006594"/>
    </source>
</evidence>
<evidence type="ECO:0000259" key="4">
    <source>
        <dbReference type="Pfam" id="PF01555"/>
    </source>
</evidence>
<dbReference type="InterPro" id="IPR002941">
    <property type="entry name" value="DNA_methylase_N4/N6"/>
</dbReference>
<gene>
    <name evidence="5" type="ORF">HCBAA847_0061</name>
</gene>
<keyword evidence="3 5" id="KW-0808">Transferase</keyword>
<organism evidence="5 6">
    <name type="scientific">Helicobacter cinaedi CCUG 18818 = ATCC BAA-847</name>
    <dbReference type="NCBI Taxonomy" id="537971"/>
    <lineage>
        <taxon>Bacteria</taxon>
        <taxon>Pseudomonadati</taxon>
        <taxon>Campylobacterota</taxon>
        <taxon>Epsilonproteobacteria</taxon>
        <taxon>Campylobacterales</taxon>
        <taxon>Helicobacteraceae</taxon>
        <taxon>Helicobacter</taxon>
    </lineage>
</organism>
<sequence length="1032" mass="119255">MDYKKAFYSKLEECYLGAKIKAYEKAHTAQNTQSNTSNAQSGFSNLLSIKEQYFSHIKAYLDSAIPNDDFNSHDIYNKLYTFFDSYLNDTGTPFFHDTPLYKNIYAKVYTNSKDTSLFYKTKDLYYVKSDTLYTSLTLSDENELAQIHFDTSEYTQNADNTKRKLIFKLDKIEQTSTDKQDSIPTIYIKILSQKDLFPEFNAVFKENSNELSEDFIKSLKAHKFPLDEATIKKLFTSYKKQNEVDFFIHKNARAFLQEQFDLWFYHYLYKDSEFQEWSVKSISHLQRIRNIALEIIGLIGDFEDELKAVWLKPKFVKAVNYVFSFDLILRHSVLSDKSAILRSPTAALTTSKLLVGSLENADFSSQSLECQDSTNAYLHNTALLDSICKDKGFESQIKEWQDLGLIDESFSKEAFMDFCYTYQFQYSLHHTKSFSCHTEALAEVSKNTETKKDISLPLNMTNLQKDISASPQYDKKTQNVTKESTNDKYRYLPLDTKHFSKEIKYKILSVFDDIESILNGELIKADNFQALNSLMPKYQGKVDLIYIDPPYNTGNDGFIYSDKFNHSSWLSMIANRLELAREFLKDSGSIFISIDDNEQARLKILCDEIFGEGNFMANIIWEKVFSAVNLRKDFSPNHDFISVYSKNIDKTLLNPLPRTEEANARYKNPDNDPRGIWTSGDMSVGPAVEANIYEITLPSGRKILPPKGYSWRLSKETFEEYLKDNRIYFNGGDSVPRIKRFLSEVKDGITPLTIWKHKEVGHNQDAAKEILALFDDKLFDTPKPEKLLKRICEIASNQDSIILDFFAGSGTSLATAQKLGRKWLGIEMGEHFYKVIIPRLKKVIAGFQSGISKECNYQGGGAFRYYELESYEEALKECEYVLIDSKYTKPFSCHTEALAEVSKNIESKRDISASPQYDKEAQCTATYKDSQSIYPAKDYQKAQKIIDYRKSRKLIKKLNKGETITLDMSGYRKEFDLFHTLANLQGLKIKRLFLDSKDIESCEFDNGDIVSLDQIDLHTYPKLKNLLWWEKL</sequence>
<evidence type="ECO:0000313" key="5">
    <source>
        <dbReference type="EMBL" id="BAM31321.1"/>
    </source>
</evidence>
<feature type="domain" description="DNA methylase N-4/N-6" evidence="4">
    <location>
        <begin position="542"/>
        <end position="836"/>
    </location>
</feature>
<protein>
    <submittedName>
        <fullName evidence="5">Adenine-specific DNA methylase</fullName>
        <ecNumber evidence="5">2.1.1.72</ecNumber>
    </submittedName>
</protein>
<dbReference type="PROSITE" id="PS00092">
    <property type="entry name" value="N6_MTASE"/>
    <property type="match status" value="1"/>
</dbReference>
<evidence type="ECO:0000256" key="2">
    <source>
        <dbReference type="ARBA" id="ARBA00022603"/>
    </source>
</evidence>